<feature type="domain" description="Response regulatory" evidence="7">
    <location>
        <begin position="2"/>
        <end position="124"/>
    </location>
</feature>
<evidence type="ECO:0000313" key="9">
    <source>
        <dbReference type="Proteomes" id="UP000585272"/>
    </source>
</evidence>
<keyword evidence="2" id="KW-0805">Transcription regulation</keyword>
<dbReference type="SMART" id="SM00448">
    <property type="entry name" value="REC"/>
    <property type="match status" value="1"/>
</dbReference>
<dbReference type="GO" id="GO:0003677">
    <property type="term" value="F:DNA binding"/>
    <property type="evidence" value="ECO:0007669"/>
    <property type="project" value="UniProtKB-KW"/>
</dbReference>
<evidence type="ECO:0000256" key="5">
    <source>
        <dbReference type="PROSITE-ProRule" id="PRU00169"/>
    </source>
</evidence>
<dbReference type="RefSeq" id="WP_183337997.1">
    <property type="nucleotide sequence ID" value="NZ_JACHNU010000001.1"/>
</dbReference>
<dbReference type="Gene3D" id="3.40.50.2300">
    <property type="match status" value="1"/>
</dbReference>
<evidence type="ECO:0000256" key="2">
    <source>
        <dbReference type="ARBA" id="ARBA00023015"/>
    </source>
</evidence>
<dbReference type="InterPro" id="IPR058245">
    <property type="entry name" value="NreC/VraR/RcsB-like_REC"/>
</dbReference>
<dbReference type="SMART" id="SM00421">
    <property type="entry name" value="HTH_LUXR"/>
    <property type="match status" value="1"/>
</dbReference>
<dbReference type="PANTHER" id="PTHR43214">
    <property type="entry name" value="TWO-COMPONENT RESPONSE REGULATOR"/>
    <property type="match status" value="1"/>
</dbReference>
<dbReference type="CDD" id="cd06170">
    <property type="entry name" value="LuxR_C_like"/>
    <property type="match status" value="1"/>
</dbReference>
<dbReference type="Pfam" id="PF00196">
    <property type="entry name" value="GerE"/>
    <property type="match status" value="1"/>
</dbReference>
<dbReference type="PROSITE" id="PS50110">
    <property type="entry name" value="RESPONSE_REGULATORY"/>
    <property type="match status" value="1"/>
</dbReference>
<feature type="modified residue" description="4-aspartylphosphate" evidence="5">
    <location>
        <position position="52"/>
    </location>
</feature>
<evidence type="ECO:0000313" key="8">
    <source>
        <dbReference type="EMBL" id="MBB4660562.1"/>
    </source>
</evidence>
<evidence type="ECO:0000259" key="7">
    <source>
        <dbReference type="PROSITE" id="PS50110"/>
    </source>
</evidence>
<gene>
    <name evidence="8" type="ORF">BDZ31_000135</name>
</gene>
<keyword evidence="9" id="KW-1185">Reference proteome</keyword>
<evidence type="ECO:0000256" key="4">
    <source>
        <dbReference type="ARBA" id="ARBA00023163"/>
    </source>
</evidence>
<sequence>MRVVVAEDQALLREGLVLVLERDGFEVVGTAGDGPDLVRKARAHKPDAVVADIRMPPTQTDEGLRAALEIRQTHPQIAILLLSQHVQRRLAQELLEQAGAVGGTGYLLKQRIVDGETFCSDLRRICRGASVLDPEVVATMLGRARRDDPIERLTPRRREVLALMAEGWTNAAIARRLTLTEKAVLKHVAHVYQELGLTTHPDEHRRVRAVIQYLGR</sequence>
<dbReference type="Pfam" id="PF00072">
    <property type="entry name" value="Response_reg"/>
    <property type="match status" value="1"/>
</dbReference>
<protein>
    <submittedName>
        <fullName evidence="8">DNA-binding NarL/FixJ family response regulator</fullName>
    </submittedName>
</protein>
<keyword evidence="4" id="KW-0804">Transcription</keyword>
<dbReference type="EMBL" id="JACHNU010000001">
    <property type="protein sequence ID" value="MBB4660562.1"/>
    <property type="molecule type" value="Genomic_DNA"/>
</dbReference>
<accession>A0A840I7R7</accession>
<dbReference type="SUPFAM" id="SSF46894">
    <property type="entry name" value="C-terminal effector domain of the bipartite response regulators"/>
    <property type="match status" value="1"/>
</dbReference>
<dbReference type="InterPro" id="IPR000792">
    <property type="entry name" value="Tscrpt_reg_LuxR_C"/>
</dbReference>
<keyword evidence="1 5" id="KW-0597">Phosphoprotein</keyword>
<dbReference type="Proteomes" id="UP000585272">
    <property type="component" value="Unassembled WGS sequence"/>
</dbReference>
<name>A0A840I7R7_9ACTN</name>
<evidence type="ECO:0000259" key="6">
    <source>
        <dbReference type="PROSITE" id="PS50043"/>
    </source>
</evidence>
<proteinExistence type="predicted"/>
<feature type="domain" description="HTH luxR-type" evidence="6">
    <location>
        <begin position="146"/>
        <end position="211"/>
    </location>
</feature>
<organism evidence="8 9">
    <name type="scientific">Conexibacter arvalis</name>
    <dbReference type="NCBI Taxonomy" id="912552"/>
    <lineage>
        <taxon>Bacteria</taxon>
        <taxon>Bacillati</taxon>
        <taxon>Actinomycetota</taxon>
        <taxon>Thermoleophilia</taxon>
        <taxon>Solirubrobacterales</taxon>
        <taxon>Conexibacteraceae</taxon>
        <taxon>Conexibacter</taxon>
    </lineage>
</organism>
<reference evidence="8 9" key="1">
    <citation type="submission" date="2020-08" db="EMBL/GenBank/DDBJ databases">
        <title>Genomic Encyclopedia of Archaeal and Bacterial Type Strains, Phase II (KMG-II): from individual species to whole genera.</title>
        <authorList>
            <person name="Goeker M."/>
        </authorList>
    </citation>
    <scope>NUCLEOTIDE SEQUENCE [LARGE SCALE GENOMIC DNA]</scope>
    <source>
        <strain evidence="8 9">DSM 23288</strain>
    </source>
</reference>
<evidence type="ECO:0000256" key="1">
    <source>
        <dbReference type="ARBA" id="ARBA00022553"/>
    </source>
</evidence>
<dbReference type="PANTHER" id="PTHR43214:SF24">
    <property type="entry name" value="TRANSCRIPTIONAL REGULATORY PROTEIN NARL-RELATED"/>
    <property type="match status" value="1"/>
</dbReference>
<dbReference type="InterPro" id="IPR011006">
    <property type="entry name" value="CheY-like_superfamily"/>
</dbReference>
<dbReference type="InterPro" id="IPR016032">
    <property type="entry name" value="Sig_transdc_resp-reg_C-effctor"/>
</dbReference>
<dbReference type="GO" id="GO:0006355">
    <property type="term" value="P:regulation of DNA-templated transcription"/>
    <property type="evidence" value="ECO:0007669"/>
    <property type="project" value="InterPro"/>
</dbReference>
<dbReference type="InterPro" id="IPR001789">
    <property type="entry name" value="Sig_transdc_resp-reg_receiver"/>
</dbReference>
<dbReference type="SUPFAM" id="SSF52172">
    <property type="entry name" value="CheY-like"/>
    <property type="match status" value="1"/>
</dbReference>
<dbReference type="GO" id="GO:0000160">
    <property type="term" value="P:phosphorelay signal transduction system"/>
    <property type="evidence" value="ECO:0007669"/>
    <property type="project" value="InterPro"/>
</dbReference>
<keyword evidence="3 8" id="KW-0238">DNA-binding</keyword>
<comment type="caution">
    <text evidence="8">The sequence shown here is derived from an EMBL/GenBank/DDBJ whole genome shotgun (WGS) entry which is preliminary data.</text>
</comment>
<dbReference type="CDD" id="cd17535">
    <property type="entry name" value="REC_NarL-like"/>
    <property type="match status" value="1"/>
</dbReference>
<evidence type="ECO:0000256" key="3">
    <source>
        <dbReference type="ARBA" id="ARBA00023125"/>
    </source>
</evidence>
<dbReference type="PROSITE" id="PS50043">
    <property type="entry name" value="HTH_LUXR_2"/>
    <property type="match status" value="1"/>
</dbReference>
<dbReference type="PRINTS" id="PR00038">
    <property type="entry name" value="HTHLUXR"/>
</dbReference>
<dbReference type="AlphaFoldDB" id="A0A840I7R7"/>
<dbReference type="InterPro" id="IPR039420">
    <property type="entry name" value="WalR-like"/>
</dbReference>